<evidence type="ECO:0000256" key="1">
    <source>
        <dbReference type="SAM" id="MobiDB-lite"/>
    </source>
</evidence>
<name>A0A4Z2G4Q9_9TELE</name>
<dbReference type="Proteomes" id="UP000314294">
    <property type="component" value="Unassembled WGS sequence"/>
</dbReference>
<dbReference type="AlphaFoldDB" id="A0A4Z2G4Q9"/>
<keyword evidence="3" id="KW-1185">Reference proteome</keyword>
<sequence length="94" mass="10118">MDEAAAARGLHPSTANNPQRPNHAGLYRLFLVGLSAKQVGYRDDATHQDVHDAGEGEKGVVHRLRTRIQTTRGDAACRMNRAAVSDSSALPSNL</sequence>
<accession>A0A4Z2G4Q9</accession>
<comment type="caution">
    <text evidence="2">The sequence shown here is derived from an EMBL/GenBank/DDBJ whole genome shotgun (WGS) entry which is preliminary data.</text>
</comment>
<gene>
    <name evidence="2" type="ORF">EYF80_042027</name>
</gene>
<feature type="region of interest" description="Disordered" evidence="1">
    <location>
        <begin position="1"/>
        <end position="22"/>
    </location>
</feature>
<dbReference type="EMBL" id="SRLO01000725">
    <property type="protein sequence ID" value="TNN47774.1"/>
    <property type="molecule type" value="Genomic_DNA"/>
</dbReference>
<protein>
    <submittedName>
        <fullName evidence="2">Uncharacterized protein</fullName>
    </submittedName>
</protein>
<evidence type="ECO:0000313" key="3">
    <source>
        <dbReference type="Proteomes" id="UP000314294"/>
    </source>
</evidence>
<organism evidence="2 3">
    <name type="scientific">Liparis tanakae</name>
    <name type="common">Tanaka's snailfish</name>
    <dbReference type="NCBI Taxonomy" id="230148"/>
    <lineage>
        <taxon>Eukaryota</taxon>
        <taxon>Metazoa</taxon>
        <taxon>Chordata</taxon>
        <taxon>Craniata</taxon>
        <taxon>Vertebrata</taxon>
        <taxon>Euteleostomi</taxon>
        <taxon>Actinopterygii</taxon>
        <taxon>Neopterygii</taxon>
        <taxon>Teleostei</taxon>
        <taxon>Neoteleostei</taxon>
        <taxon>Acanthomorphata</taxon>
        <taxon>Eupercaria</taxon>
        <taxon>Perciformes</taxon>
        <taxon>Cottioidei</taxon>
        <taxon>Cottales</taxon>
        <taxon>Liparidae</taxon>
        <taxon>Liparis</taxon>
    </lineage>
</organism>
<evidence type="ECO:0000313" key="2">
    <source>
        <dbReference type="EMBL" id="TNN47774.1"/>
    </source>
</evidence>
<reference evidence="2 3" key="1">
    <citation type="submission" date="2019-03" db="EMBL/GenBank/DDBJ databases">
        <title>First draft genome of Liparis tanakae, snailfish: a comprehensive survey of snailfish specific genes.</title>
        <authorList>
            <person name="Kim W."/>
            <person name="Song I."/>
            <person name="Jeong J.-H."/>
            <person name="Kim D."/>
            <person name="Kim S."/>
            <person name="Ryu S."/>
            <person name="Song J.Y."/>
            <person name="Lee S.K."/>
        </authorList>
    </citation>
    <scope>NUCLEOTIDE SEQUENCE [LARGE SCALE GENOMIC DNA]</scope>
    <source>
        <tissue evidence="2">Muscle</tissue>
    </source>
</reference>
<proteinExistence type="predicted"/>